<evidence type="ECO:0000313" key="2">
    <source>
        <dbReference type="Proteomes" id="UP000593571"/>
    </source>
</evidence>
<organism evidence="1 2">
    <name type="scientific">Rousettus aegyptiacus</name>
    <name type="common">Egyptian fruit bat</name>
    <name type="synonym">Pteropus aegyptiacus</name>
    <dbReference type="NCBI Taxonomy" id="9407"/>
    <lineage>
        <taxon>Eukaryota</taxon>
        <taxon>Metazoa</taxon>
        <taxon>Chordata</taxon>
        <taxon>Craniata</taxon>
        <taxon>Vertebrata</taxon>
        <taxon>Euteleostomi</taxon>
        <taxon>Mammalia</taxon>
        <taxon>Eutheria</taxon>
        <taxon>Laurasiatheria</taxon>
        <taxon>Chiroptera</taxon>
        <taxon>Yinpterochiroptera</taxon>
        <taxon>Pteropodoidea</taxon>
        <taxon>Pteropodidae</taxon>
        <taxon>Rousettinae</taxon>
        <taxon>Rousettus</taxon>
    </lineage>
</organism>
<proteinExistence type="predicted"/>
<reference evidence="1 2" key="1">
    <citation type="journal article" date="2020" name="Nature">
        <title>Six reference-quality genomes reveal evolution of bat adaptations.</title>
        <authorList>
            <person name="Jebb D."/>
            <person name="Huang Z."/>
            <person name="Pippel M."/>
            <person name="Hughes G.M."/>
            <person name="Lavrichenko K."/>
            <person name="Devanna P."/>
            <person name="Winkler S."/>
            <person name="Jermiin L.S."/>
            <person name="Skirmuntt E.C."/>
            <person name="Katzourakis A."/>
            <person name="Burkitt-Gray L."/>
            <person name="Ray D.A."/>
            <person name="Sullivan K.A.M."/>
            <person name="Roscito J.G."/>
            <person name="Kirilenko B.M."/>
            <person name="Davalos L.M."/>
            <person name="Corthals A.P."/>
            <person name="Power M.L."/>
            <person name="Jones G."/>
            <person name="Ransome R.D."/>
            <person name="Dechmann D.K.N."/>
            <person name="Locatelli A.G."/>
            <person name="Puechmaille S.J."/>
            <person name="Fedrigo O."/>
            <person name="Jarvis E.D."/>
            <person name="Hiller M."/>
            <person name="Vernes S.C."/>
            <person name="Myers E.W."/>
            <person name="Teeling E.C."/>
        </authorList>
    </citation>
    <scope>NUCLEOTIDE SEQUENCE [LARGE SCALE GENOMIC DNA]</scope>
    <source>
        <strain evidence="1">MRouAeg1</strain>
        <tissue evidence="1">Muscle</tissue>
    </source>
</reference>
<name>A0A7J8H0L0_ROUAE</name>
<protein>
    <submittedName>
        <fullName evidence="1">Uncharacterized protein</fullName>
    </submittedName>
</protein>
<keyword evidence="2" id="KW-1185">Reference proteome</keyword>
<dbReference type="Proteomes" id="UP000593571">
    <property type="component" value="Unassembled WGS sequence"/>
</dbReference>
<sequence>MDVEPGMLLQAALPVVVLDPPLEGRGLCLGTPLAMGPKLEAAGPPDTLLLLLGPAVITRVLWQGGPQVFRPKLPPWWCLVLEALPLSSEMLSALKRQLRSGVAALFSEPIGAAEIPALEDAELVMPRVEPCC</sequence>
<dbReference type="AlphaFoldDB" id="A0A7J8H0L0"/>
<comment type="caution">
    <text evidence="1">The sequence shown here is derived from an EMBL/GenBank/DDBJ whole genome shotgun (WGS) entry which is preliminary data.</text>
</comment>
<gene>
    <name evidence="1" type="ORF">HJG63_011209</name>
</gene>
<dbReference type="EMBL" id="JACASE010000005">
    <property type="protein sequence ID" value="KAF6465796.1"/>
    <property type="molecule type" value="Genomic_DNA"/>
</dbReference>
<evidence type="ECO:0000313" key="1">
    <source>
        <dbReference type="EMBL" id="KAF6465796.1"/>
    </source>
</evidence>
<accession>A0A7J8H0L0</accession>